<sequence>MLYVALSALDDVTRASHGQDQDVVRHYVLALQAGVRADRHHPPTTNGASAHDYAEVVRQLLAGTLTADRAAASPGLSMAIGVYCENLVGRRLGWDTHTAPVLCAGSAQAGDQVSLLVGCRFPMLLRPSPADRGSQSYVVVGQCVMVDTCDGEAMLGPLPDEYGGGLVAGPETGGGGFARIGCG</sequence>
<evidence type="ECO:0000313" key="2">
    <source>
        <dbReference type="Proteomes" id="UP001446871"/>
    </source>
</evidence>
<gene>
    <name evidence="1" type="ORF">PG996_006882</name>
</gene>
<name>A0ABR1V993_9PEZI</name>
<dbReference type="Proteomes" id="UP001446871">
    <property type="component" value="Unassembled WGS sequence"/>
</dbReference>
<organism evidence="1 2">
    <name type="scientific">Apiospora saccharicola</name>
    <dbReference type="NCBI Taxonomy" id="335842"/>
    <lineage>
        <taxon>Eukaryota</taxon>
        <taxon>Fungi</taxon>
        <taxon>Dikarya</taxon>
        <taxon>Ascomycota</taxon>
        <taxon>Pezizomycotina</taxon>
        <taxon>Sordariomycetes</taxon>
        <taxon>Xylariomycetidae</taxon>
        <taxon>Amphisphaeriales</taxon>
        <taxon>Apiosporaceae</taxon>
        <taxon>Apiospora</taxon>
    </lineage>
</organism>
<reference evidence="1 2" key="1">
    <citation type="submission" date="2023-01" db="EMBL/GenBank/DDBJ databases">
        <title>Analysis of 21 Apiospora genomes using comparative genomics revels a genus with tremendous synthesis potential of carbohydrate active enzymes and secondary metabolites.</title>
        <authorList>
            <person name="Sorensen T."/>
        </authorList>
    </citation>
    <scope>NUCLEOTIDE SEQUENCE [LARGE SCALE GENOMIC DNA]</scope>
    <source>
        <strain evidence="1 2">CBS 83171</strain>
    </source>
</reference>
<comment type="caution">
    <text evidence="1">The sequence shown here is derived from an EMBL/GenBank/DDBJ whole genome shotgun (WGS) entry which is preliminary data.</text>
</comment>
<evidence type="ECO:0000313" key="1">
    <source>
        <dbReference type="EMBL" id="KAK8067770.1"/>
    </source>
</evidence>
<proteinExistence type="predicted"/>
<accession>A0ABR1V993</accession>
<keyword evidence="2" id="KW-1185">Reference proteome</keyword>
<protein>
    <submittedName>
        <fullName evidence="1">HET-domain-containing protein</fullName>
    </submittedName>
</protein>
<dbReference type="EMBL" id="JAQQWM010000004">
    <property type="protein sequence ID" value="KAK8067770.1"/>
    <property type="molecule type" value="Genomic_DNA"/>
</dbReference>